<gene>
    <name evidence="1" type="ORF">DFH94DRAFT_603428</name>
</gene>
<comment type="caution">
    <text evidence="1">The sequence shown here is derived from an EMBL/GenBank/DDBJ whole genome shotgun (WGS) entry which is preliminary data.</text>
</comment>
<sequence length="96" mass="11302">KGATRLLQILVSESAHLIWVLQCERVIQEHEHTANETHNRWLRAINARLTDDKIIATKIKRDEKSRRKTVNTWEHVLRNQGDLPNDWITHHEVLVG</sequence>
<protein>
    <submittedName>
        <fullName evidence="1">Uncharacterized protein</fullName>
    </submittedName>
</protein>
<accession>A0A9P5N428</accession>
<organism evidence="1 2">
    <name type="scientific">Russula ochroleuca</name>
    <dbReference type="NCBI Taxonomy" id="152965"/>
    <lineage>
        <taxon>Eukaryota</taxon>
        <taxon>Fungi</taxon>
        <taxon>Dikarya</taxon>
        <taxon>Basidiomycota</taxon>
        <taxon>Agaricomycotina</taxon>
        <taxon>Agaricomycetes</taxon>
        <taxon>Russulales</taxon>
        <taxon>Russulaceae</taxon>
        <taxon>Russula</taxon>
    </lineage>
</organism>
<proteinExistence type="predicted"/>
<dbReference type="Proteomes" id="UP000759537">
    <property type="component" value="Unassembled WGS sequence"/>
</dbReference>
<dbReference type="AlphaFoldDB" id="A0A9P5N428"/>
<name>A0A9P5N428_9AGAM</name>
<feature type="non-terminal residue" evidence="1">
    <location>
        <position position="1"/>
    </location>
</feature>
<keyword evidence="2" id="KW-1185">Reference proteome</keyword>
<dbReference type="EMBL" id="WHVB01000002">
    <property type="protein sequence ID" value="KAF8485712.1"/>
    <property type="molecule type" value="Genomic_DNA"/>
</dbReference>
<dbReference type="OrthoDB" id="3262992at2759"/>
<reference evidence="1" key="2">
    <citation type="journal article" date="2020" name="Nat. Commun.">
        <title>Large-scale genome sequencing of mycorrhizal fungi provides insights into the early evolution of symbiotic traits.</title>
        <authorList>
            <person name="Miyauchi S."/>
            <person name="Kiss E."/>
            <person name="Kuo A."/>
            <person name="Drula E."/>
            <person name="Kohler A."/>
            <person name="Sanchez-Garcia M."/>
            <person name="Morin E."/>
            <person name="Andreopoulos B."/>
            <person name="Barry K.W."/>
            <person name="Bonito G."/>
            <person name="Buee M."/>
            <person name="Carver A."/>
            <person name="Chen C."/>
            <person name="Cichocki N."/>
            <person name="Clum A."/>
            <person name="Culley D."/>
            <person name="Crous P.W."/>
            <person name="Fauchery L."/>
            <person name="Girlanda M."/>
            <person name="Hayes R.D."/>
            <person name="Keri Z."/>
            <person name="LaButti K."/>
            <person name="Lipzen A."/>
            <person name="Lombard V."/>
            <person name="Magnuson J."/>
            <person name="Maillard F."/>
            <person name="Murat C."/>
            <person name="Nolan M."/>
            <person name="Ohm R.A."/>
            <person name="Pangilinan J."/>
            <person name="Pereira M.F."/>
            <person name="Perotto S."/>
            <person name="Peter M."/>
            <person name="Pfister S."/>
            <person name="Riley R."/>
            <person name="Sitrit Y."/>
            <person name="Stielow J.B."/>
            <person name="Szollosi G."/>
            <person name="Zifcakova L."/>
            <person name="Stursova M."/>
            <person name="Spatafora J.W."/>
            <person name="Tedersoo L."/>
            <person name="Vaario L.M."/>
            <person name="Yamada A."/>
            <person name="Yan M."/>
            <person name="Wang P."/>
            <person name="Xu J."/>
            <person name="Bruns T."/>
            <person name="Baldrian P."/>
            <person name="Vilgalys R."/>
            <person name="Dunand C."/>
            <person name="Henrissat B."/>
            <person name="Grigoriev I.V."/>
            <person name="Hibbett D."/>
            <person name="Nagy L.G."/>
            <person name="Martin F.M."/>
        </authorList>
    </citation>
    <scope>NUCLEOTIDE SEQUENCE</scope>
    <source>
        <strain evidence="1">Prilba</strain>
    </source>
</reference>
<evidence type="ECO:0000313" key="1">
    <source>
        <dbReference type="EMBL" id="KAF8485712.1"/>
    </source>
</evidence>
<feature type="non-terminal residue" evidence="1">
    <location>
        <position position="96"/>
    </location>
</feature>
<reference evidence="1" key="1">
    <citation type="submission" date="2019-10" db="EMBL/GenBank/DDBJ databases">
        <authorList>
            <consortium name="DOE Joint Genome Institute"/>
            <person name="Kuo A."/>
            <person name="Miyauchi S."/>
            <person name="Kiss E."/>
            <person name="Drula E."/>
            <person name="Kohler A."/>
            <person name="Sanchez-Garcia M."/>
            <person name="Andreopoulos B."/>
            <person name="Barry K.W."/>
            <person name="Bonito G."/>
            <person name="Buee M."/>
            <person name="Carver A."/>
            <person name="Chen C."/>
            <person name="Cichocki N."/>
            <person name="Clum A."/>
            <person name="Culley D."/>
            <person name="Crous P.W."/>
            <person name="Fauchery L."/>
            <person name="Girlanda M."/>
            <person name="Hayes R."/>
            <person name="Keri Z."/>
            <person name="LaButti K."/>
            <person name="Lipzen A."/>
            <person name="Lombard V."/>
            <person name="Magnuson J."/>
            <person name="Maillard F."/>
            <person name="Morin E."/>
            <person name="Murat C."/>
            <person name="Nolan M."/>
            <person name="Ohm R."/>
            <person name="Pangilinan J."/>
            <person name="Pereira M."/>
            <person name="Perotto S."/>
            <person name="Peter M."/>
            <person name="Riley R."/>
            <person name="Sitrit Y."/>
            <person name="Stielow B."/>
            <person name="Szollosi G."/>
            <person name="Zifcakova L."/>
            <person name="Stursova M."/>
            <person name="Spatafora J.W."/>
            <person name="Tedersoo L."/>
            <person name="Vaario L.-M."/>
            <person name="Yamada A."/>
            <person name="Yan M."/>
            <person name="Wang P."/>
            <person name="Xu J."/>
            <person name="Bruns T."/>
            <person name="Baldrian P."/>
            <person name="Vilgalys R."/>
            <person name="Henrissat B."/>
            <person name="Grigoriev I.V."/>
            <person name="Hibbett D."/>
            <person name="Nagy L.G."/>
            <person name="Martin F.M."/>
        </authorList>
    </citation>
    <scope>NUCLEOTIDE SEQUENCE</scope>
    <source>
        <strain evidence="1">Prilba</strain>
    </source>
</reference>
<evidence type="ECO:0000313" key="2">
    <source>
        <dbReference type="Proteomes" id="UP000759537"/>
    </source>
</evidence>